<evidence type="ECO:0000256" key="11">
    <source>
        <dbReference type="PROSITE-ProRule" id="PRU00182"/>
    </source>
</evidence>
<accession>A0A0S8G614</accession>
<keyword evidence="3 10" id="KW-0436">Ligase</keyword>
<dbReference type="InterPro" id="IPR024088">
    <property type="entry name" value="Tyr-tRNA-ligase_bac-type"/>
</dbReference>
<comment type="caution">
    <text evidence="13">The sequence shown here is derived from an EMBL/GenBank/DDBJ whole genome shotgun (WGS) entry which is preliminary data.</text>
</comment>
<dbReference type="CDD" id="cd00165">
    <property type="entry name" value="S4"/>
    <property type="match status" value="1"/>
</dbReference>
<keyword evidence="7 10" id="KW-0648">Protein biosynthesis</keyword>
<dbReference type="Proteomes" id="UP000051717">
    <property type="component" value="Unassembled WGS sequence"/>
</dbReference>
<evidence type="ECO:0000256" key="1">
    <source>
        <dbReference type="ARBA" id="ARBA00011738"/>
    </source>
</evidence>
<dbReference type="FunFam" id="3.40.50.620:FF:000061">
    <property type="entry name" value="Tyrosine--tRNA ligase"/>
    <property type="match status" value="1"/>
</dbReference>
<dbReference type="SUPFAM" id="SSF55174">
    <property type="entry name" value="Alpha-L RNA-binding motif"/>
    <property type="match status" value="1"/>
</dbReference>
<dbReference type="SUPFAM" id="SSF52374">
    <property type="entry name" value="Nucleotidylyl transferase"/>
    <property type="match status" value="1"/>
</dbReference>
<evidence type="ECO:0000256" key="5">
    <source>
        <dbReference type="ARBA" id="ARBA00022840"/>
    </source>
</evidence>
<comment type="function">
    <text evidence="10">Catalyzes the attachment of tyrosine to tRNA(Tyr) in a two-step reaction: tyrosine is first activated by ATP to form Tyr-AMP and then transferred to the acceptor end of tRNA(Tyr).</text>
</comment>
<evidence type="ECO:0000256" key="6">
    <source>
        <dbReference type="ARBA" id="ARBA00022884"/>
    </source>
</evidence>
<comment type="catalytic activity">
    <reaction evidence="9 10">
        <text>tRNA(Tyr) + L-tyrosine + ATP = L-tyrosyl-tRNA(Tyr) + AMP + diphosphate + H(+)</text>
        <dbReference type="Rhea" id="RHEA:10220"/>
        <dbReference type="Rhea" id="RHEA-COMP:9706"/>
        <dbReference type="Rhea" id="RHEA-COMP:9707"/>
        <dbReference type="ChEBI" id="CHEBI:15378"/>
        <dbReference type="ChEBI" id="CHEBI:30616"/>
        <dbReference type="ChEBI" id="CHEBI:33019"/>
        <dbReference type="ChEBI" id="CHEBI:58315"/>
        <dbReference type="ChEBI" id="CHEBI:78442"/>
        <dbReference type="ChEBI" id="CHEBI:78536"/>
        <dbReference type="ChEBI" id="CHEBI:456215"/>
        <dbReference type="EC" id="6.1.1.1"/>
    </reaction>
</comment>
<dbReference type="Gene3D" id="3.40.50.620">
    <property type="entry name" value="HUPs"/>
    <property type="match status" value="1"/>
</dbReference>
<dbReference type="GO" id="GO:0006437">
    <property type="term" value="P:tyrosyl-tRNA aminoacylation"/>
    <property type="evidence" value="ECO:0007669"/>
    <property type="project" value="UniProtKB-UniRule"/>
</dbReference>
<evidence type="ECO:0000256" key="10">
    <source>
        <dbReference type="HAMAP-Rule" id="MF_02007"/>
    </source>
</evidence>
<dbReference type="InterPro" id="IPR001412">
    <property type="entry name" value="aa-tRNA-synth_I_CS"/>
</dbReference>
<evidence type="ECO:0000313" key="13">
    <source>
        <dbReference type="EMBL" id="KPK68358.1"/>
    </source>
</evidence>
<keyword evidence="5 10" id="KW-0067">ATP-binding</keyword>
<protein>
    <recommendedName>
        <fullName evidence="10">Tyrosine--tRNA ligase</fullName>
        <ecNumber evidence="10">6.1.1.1</ecNumber>
    </recommendedName>
    <alternativeName>
        <fullName evidence="10">Tyrosyl-tRNA synthetase</fullName>
        <shortName evidence="10">TyrRS</shortName>
    </alternativeName>
</protein>
<dbReference type="EC" id="6.1.1.1" evidence="10"/>
<dbReference type="HAMAP" id="MF_02007">
    <property type="entry name" value="Tyr_tRNA_synth_type2"/>
    <property type="match status" value="1"/>
</dbReference>
<evidence type="ECO:0000256" key="2">
    <source>
        <dbReference type="ARBA" id="ARBA00022490"/>
    </source>
</evidence>
<sequence>MNVSAAEQLEIITAGAEEIIPEEEMALKLERALSAGTPLRVKYGADPSAPDLHLGHAVCFRKLRDFQELGHRIIFVIGDFTARIGDPSGRSETRRPLSAEEVEVNARTYMDQVYKLLDPERTEVVYNNDWLGALALADMIRLGARYTVARLLERDDFALRYANEQPIGIHELLYPLLVAYDSVMTQADVELGGTDQKFNMLIGRTIQREYGQEPQVVVTMPLLVGTDGVEKMSKSAGNYIGITESPREMYGKLMSIPDELILTYVHVALGAGPDVLEEYRRALEDGTTNPRDVKSRLARRVVESYSSREEAQAAAVEFDRVFREKGAPDEVPLFTVEGTRIWIVQLLVDAGLAVSKGEARRLIQGGGVQIDGTKVEDPEQEVDVAEERLLKAGKRRFLRVRGS</sequence>
<feature type="binding site" evidence="10">
    <location>
        <position position="234"/>
    </location>
    <ligand>
        <name>ATP</name>
        <dbReference type="ChEBI" id="CHEBI:30616"/>
    </ligand>
</feature>
<keyword evidence="4 10" id="KW-0547">Nucleotide-binding</keyword>
<dbReference type="Pfam" id="PF22421">
    <property type="entry name" value="SYY_C-terminal"/>
    <property type="match status" value="1"/>
</dbReference>
<dbReference type="PROSITE" id="PS50889">
    <property type="entry name" value="S4"/>
    <property type="match status" value="1"/>
</dbReference>
<dbReference type="PANTHER" id="PTHR11766">
    <property type="entry name" value="TYROSYL-TRNA SYNTHETASE"/>
    <property type="match status" value="1"/>
</dbReference>
<dbReference type="InterPro" id="IPR054608">
    <property type="entry name" value="SYY-like_C"/>
</dbReference>
<evidence type="ECO:0000256" key="9">
    <source>
        <dbReference type="ARBA" id="ARBA00048248"/>
    </source>
</evidence>
<dbReference type="EMBL" id="LJUI01000079">
    <property type="protein sequence ID" value="KPK68358.1"/>
    <property type="molecule type" value="Genomic_DNA"/>
</dbReference>
<evidence type="ECO:0000256" key="7">
    <source>
        <dbReference type="ARBA" id="ARBA00022917"/>
    </source>
</evidence>
<evidence type="ECO:0000256" key="8">
    <source>
        <dbReference type="ARBA" id="ARBA00023146"/>
    </source>
</evidence>
<evidence type="ECO:0000256" key="4">
    <source>
        <dbReference type="ARBA" id="ARBA00022741"/>
    </source>
</evidence>
<dbReference type="PATRIC" id="fig|1703774.3.peg.436"/>
<evidence type="ECO:0000313" key="14">
    <source>
        <dbReference type="Proteomes" id="UP000051717"/>
    </source>
</evidence>
<organism evidence="13 14">
    <name type="scientific">candidate division TA06 bacterium SM23_40</name>
    <dbReference type="NCBI Taxonomy" id="1703774"/>
    <lineage>
        <taxon>Bacteria</taxon>
        <taxon>Bacteria division TA06</taxon>
    </lineage>
</organism>
<dbReference type="PANTHER" id="PTHR11766:SF1">
    <property type="entry name" value="TYROSINE--TRNA LIGASE"/>
    <property type="match status" value="1"/>
</dbReference>
<keyword evidence="2 10" id="KW-0963">Cytoplasm</keyword>
<dbReference type="GO" id="GO:0003723">
    <property type="term" value="F:RNA binding"/>
    <property type="evidence" value="ECO:0007669"/>
    <property type="project" value="UniProtKB-KW"/>
</dbReference>
<keyword evidence="6 11" id="KW-0694">RNA-binding</keyword>
<dbReference type="InterPro" id="IPR024108">
    <property type="entry name" value="Tyr-tRNA-ligase_bac_2"/>
</dbReference>
<dbReference type="InterPro" id="IPR014729">
    <property type="entry name" value="Rossmann-like_a/b/a_fold"/>
</dbReference>
<evidence type="ECO:0000259" key="12">
    <source>
        <dbReference type="SMART" id="SM00363"/>
    </source>
</evidence>
<feature type="domain" description="RNA-binding S4" evidence="12">
    <location>
        <begin position="341"/>
        <end position="403"/>
    </location>
</feature>
<dbReference type="PROSITE" id="PS00178">
    <property type="entry name" value="AA_TRNA_LIGASE_I"/>
    <property type="match status" value="1"/>
</dbReference>
<dbReference type="InterPro" id="IPR036986">
    <property type="entry name" value="S4_RNA-bd_sf"/>
</dbReference>
<dbReference type="InterPro" id="IPR002942">
    <property type="entry name" value="S4_RNA-bd"/>
</dbReference>
<dbReference type="FunFam" id="3.10.290.10:FF:000022">
    <property type="entry name" value="Tyrosine--tRNA ligase"/>
    <property type="match status" value="1"/>
</dbReference>
<proteinExistence type="inferred from homology"/>
<evidence type="ECO:0000256" key="3">
    <source>
        <dbReference type="ARBA" id="ARBA00022598"/>
    </source>
</evidence>
<dbReference type="NCBIfam" id="TIGR00234">
    <property type="entry name" value="tyrS"/>
    <property type="match status" value="1"/>
</dbReference>
<dbReference type="InterPro" id="IPR002305">
    <property type="entry name" value="aa-tRNA-synth_Ic"/>
</dbReference>
<dbReference type="Gene3D" id="3.10.290.10">
    <property type="entry name" value="RNA-binding S4 domain"/>
    <property type="match status" value="1"/>
</dbReference>
<name>A0A0S8G614_UNCT6</name>
<dbReference type="PRINTS" id="PR01040">
    <property type="entry name" value="TRNASYNTHTYR"/>
</dbReference>
<dbReference type="GO" id="GO:0005524">
    <property type="term" value="F:ATP binding"/>
    <property type="evidence" value="ECO:0007669"/>
    <property type="project" value="UniProtKB-UniRule"/>
</dbReference>
<keyword evidence="8 10" id="KW-0030">Aminoacyl-tRNA synthetase</keyword>
<gene>
    <name evidence="10" type="primary">tyrS</name>
    <name evidence="13" type="ORF">AMJ82_08410</name>
</gene>
<comment type="subcellular location">
    <subcellularLocation>
        <location evidence="10">Cytoplasm</location>
    </subcellularLocation>
</comment>
<dbReference type="Gene3D" id="1.10.240.10">
    <property type="entry name" value="Tyrosyl-Transfer RNA Synthetase"/>
    <property type="match status" value="1"/>
</dbReference>
<comment type="subunit">
    <text evidence="1 10">Homodimer.</text>
</comment>
<feature type="short sequence motif" description="'KMSKS' region" evidence="10">
    <location>
        <begin position="231"/>
        <end position="235"/>
    </location>
</feature>
<comment type="similarity">
    <text evidence="10">Belongs to the class-I aminoacyl-tRNA synthetase family. TyrS type 2 subfamily.</text>
</comment>
<dbReference type="Pfam" id="PF00579">
    <property type="entry name" value="tRNA-synt_1b"/>
    <property type="match status" value="1"/>
</dbReference>
<feature type="short sequence motif" description="'HIGH' region" evidence="10">
    <location>
        <begin position="47"/>
        <end position="56"/>
    </location>
</feature>
<reference evidence="13 14" key="1">
    <citation type="journal article" date="2015" name="Microbiome">
        <title>Genomic resolution of linkages in carbon, nitrogen, and sulfur cycling among widespread estuary sediment bacteria.</title>
        <authorList>
            <person name="Baker B.J."/>
            <person name="Lazar C.S."/>
            <person name="Teske A.P."/>
            <person name="Dick G.J."/>
        </authorList>
    </citation>
    <scope>NUCLEOTIDE SEQUENCE [LARGE SCALE GENOMIC DNA]</scope>
    <source>
        <strain evidence="13">SM23_40</strain>
    </source>
</reference>
<dbReference type="InterPro" id="IPR002307">
    <property type="entry name" value="Tyr-tRNA-ligase"/>
</dbReference>
<dbReference type="SMART" id="SM00363">
    <property type="entry name" value="S4"/>
    <property type="match status" value="1"/>
</dbReference>
<dbReference type="GO" id="GO:0005829">
    <property type="term" value="C:cytosol"/>
    <property type="evidence" value="ECO:0007669"/>
    <property type="project" value="TreeGrafter"/>
</dbReference>
<dbReference type="GO" id="GO:0004831">
    <property type="term" value="F:tyrosine-tRNA ligase activity"/>
    <property type="evidence" value="ECO:0007669"/>
    <property type="project" value="UniProtKB-UniRule"/>
</dbReference>
<dbReference type="AlphaFoldDB" id="A0A0S8G614"/>
<dbReference type="CDD" id="cd00805">
    <property type="entry name" value="TyrRS_core"/>
    <property type="match status" value="1"/>
</dbReference>